<dbReference type="Proteomes" id="UP001341820">
    <property type="component" value="Unassembled WGS sequence"/>
</dbReference>
<keyword evidence="1" id="KW-0472">Membrane</keyword>
<dbReference type="EMBL" id="JAROAS010000006">
    <property type="protein sequence ID" value="MED4127112.1"/>
    <property type="molecule type" value="Genomic_DNA"/>
</dbReference>
<comment type="caution">
    <text evidence="2">The sequence shown here is derived from an EMBL/GenBank/DDBJ whole genome shotgun (WGS) entry which is preliminary data.</text>
</comment>
<accession>A0ABU6NK49</accession>
<evidence type="ECO:0000313" key="2">
    <source>
        <dbReference type="EMBL" id="MED4127112.1"/>
    </source>
</evidence>
<keyword evidence="1" id="KW-1133">Transmembrane helix</keyword>
<organism evidence="2 3">
    <name type="scientific">Shouchella miscanthi</name>
    <dbReference type="NCBI Taxonomy" id="2598861"/>
    <lineage>
        <taxon>Bacteria</taxon>
        <taxon>Bacillati</taxon>
        <taxon>Bacillota</taxon>
        <taxon>Bacilli</taxon>
        <taxon>Bacillales</taxon>
        <taxon>Bacillaceae</taxon>
        <taxon>Shouchella</taxon>
    </lineage>
</organism>
<evidence type="ECO:0000256" key="1">
    <source>
        <dbReference type="SAM" id="Phobius"/>
    </source>
</evidence>
<evidence type="ECO:0000313" key="3">
    <source>
        <dbReference type="Proteomes" id="UP001341820"/>
    </source>
</evidence>
<reference evidence="2 3" key="1">
    <citation type="submission" date="2023-03" db="EMBL/GenBank/DDBJ databases">
        <title>Bacillus Genome Sequencing.</title>
        <authorList>
            <person name="Dunlap C."/>
        </authorList>
    </citation>
    <scope>NUCLEOTIDE SEQUENCE [LARGE SCALE GENOMIC DNA]</scope>
    <source>
        <strain evidence="2 3">B-4107</strain>
    </source>
</reference>
<protein>
    <submittedName>
        <fullName evidence="2">Uncharacterized protein</fullName>
    </submittedName>
</protein>
<name>A0ABU6NK49_9BACI</name>
<keyword evidence="1" id="KW-0812">Transmembrane</keyword>
<dbReference type="RefSeq" id="WP_035398193.1">
    <property type="nucleotide sequence ID" value="NZ_CP042163.1"/>
</dbReference>
<sequence>MNELKVEEFEDRSEEQRLPSRVNVHKRKRSKTTKKKPLFLPRILFALFFSLVGSILVMAFLFLV</sequence>
<gene>
    <name evidence="2" type="ORF">P5F74_03090</name>
</gene>
<feature type="transmembrane region" description="Helical" evidence="1">
    <location>
        <begin position="39"/>
        <end position="63"/>
    </location>
</feature>
<proteinExistence type="predicted"/>
<keyword evidence="3" id="KW-1185">Reference proteome</keyword>